<dbReference type="RefSeq" id="WP_144758417.1">
    <property type="nucleotide sequence ID" value="NZ_BPQI01000175.1"/>
</dbReference>
<reference evidence="2" key="2">
    <citation type="journal article" date="2021" name="Front. Microbiol.">
        <title>Comprehensive Comparative Genomics and Phenotyping of Methylobacterium Species.</title>
        <authorList>
            <person name="Alessa O."/>
            <person name="Ogura Y."/>
            <person name="Fujitani Y."/>
            <person name="Takami H."/>
            <person name="Hayashi T."/>
            <person name="Sahin N."/>
            <person name="Tani A."/>
        </authorList>
    </citation>
    <scope>NUCLEOTIDE SEQUENCE</scope>
    <source>
        <strain evidence="2">DSM 22415</strain>
    </source>
</reference>
<evidence type="ECO:0000313" key="5">
    <source>
        <dbReference type="Proteomes" id="UP001055303"/>
    </source>
</evidence>
<name>A0A564FRK8_9HYPH</name>
<dbReference type="Proteomes" id="UP001055303">
    <property type="component" value="Unassembled WGS sequence"/>
</dbReference>
<evidence type="ECO:0000313" key="3">
    <source>
        <dbReference type="EMBL" id="VUF10350.1"/>
    </source>
</evidence>
<evidence type="ECO:0000256" key="1">
    <source>
        <dbReference type="SAM" id="SignalP"/>
    </source>
</evidence>
<evidence type="ECO:0000313" key="2">
    <source>
        <dbReference type="EMBL" id="GJD58899.1"/>
    </source>
</evidence>
<reference evidence="2" key="3">
    <citation type="submission" date="2021-08" db="EMBL/GenBank/DDBJ databases">
        <authorList>
            <person name="Tani A."/>
            <person name="Ola A."/>
            <person name="Ogura Y."/>
            <person name="Katsura K."/>
            <person name="Hayashi T."/>
        </authorList>
    </citation>
    <scope>NUCLEOTIDE SEQUENCE</scope>
    <source>
        <strain evidence="2">DSM 22415</strain>
    </source>
</reference>
<reference evidence="3 4" key="1">
    <citation type="submission" date="2019-06" db="EMBL/GenBank/DDBJ databases">
        <authorList>
            <person name="Rodrigo-Torres L."/>
            <person name="Arahal R. D."/>
            <person name="Lucena T."/>
        </authorList>
    </citation>
    <scope>NUCLEOTIDE SEQUENCE [LARGE SCALE GENOMIC DNA]</scope>
    <source>
        <strain evidence="3 4">SW08-7</strain>
    </source>
</reference>
<dbReference type="OrthoDB" id="7997717at2"/>
<sequence length="164" mass="18310">MRRLLSIVLLSTLPGGVLAQEDEAKETAPQGTTKLPSPTVSVHSEALDRLQALPKPAAQRDLNTFALASAHRERAASMEEKTNGLWQSWLVSVCEGCGSDGQPFTDLSGEEYAKRQRAQQDRGPATRPRYTYYYPSRGDRMNVENIAVNLKNENIDQIRRDPNR</sequence>
<keyword evidence="1" id="KW-0732">Signal</keyword>
<dbReference type="EMBL" id="CABFVH010000001">
    <property type="protein sequence ID" value="VUF10350.1"/>
    <property type="molecule type" value="Genomic_DNA"/>
</dbReference>
<accession>A0A564FRK8</accession>
<feature type="chain" id="PRO_5021729525" description="Secreted protein" evidence="1">
    <location>
        <begin position="20"/>
        <end position="164"/>
    </location>
</feature>
<protein>
    <recommendedName>
        <fullName evidence="6">Secreted protein</fullName>
    </recommendedName>
</protein>
<feature type="signal peptide" evidence="1">
    <location>
        <begin position="1"/>
        <end position="19"/>
    </location>
</feature>
<dbReference type="EMBL" id="BPQI01000175">
    <property type="protein sequence ID" value="GJD58899.1"/>
    <property type="molecule type" value="Genomic_DNA"/>
</dbReference>
<gene>
    <name evidence="2" type="ORF">IFDJLNFL_4825</name>
    <name evidence="3" type="ORF">MTDSW087_00014</name>
</gene>
<proteinExistence type="predicted"/>
<keyword evidence="5" id="KW-1185">Reference proteome</keyword>
<evidence type="ECO:0000313" key="4">
    <source>
        <dbReference type="Proteomes" id="UP000401717"/>
    </source>
</evidence>
<dbReference type="Proteomes" id="UP000401717">
    <property type="component" value="Unassembled WGS sequence"/>
</dbReference>
<evidence type="ECO:0008006" key="6">
    <source>
        <dbReference type="Google" id="ProtNLM"/>
    </source>
</evidence>
<dbReference type="AlphaFoldDB" id="A0A564FRK8"/>
<organism evidence="3 4">
    <name type="scientific">Methylobacterium dankookense</name>
    <dbReference type="NCBI Taxonomy" id="560405"/>
    <lineage>
        <taxon>Bacteria</taxon>
        <taxon>Pseudomonadati</taxon>
        <taxon>Pseudomonadota</taxon>
        <taxon>Alphaproteobacteria</taxon>
        <taxon>Hyphomicrobiales</taxon>
        <taxon>Methylobacteriaceae</taxon>
        <taxon>Methylobacterium</taxon>
    </lineage>
</organism>